<dbReference type="InterPro" id="IPR036866">
    <property type="entry name" value="RibonucZ/Hydroxyglut_hydro"/>
</dbReference>
<feature type="compositionally biased region" description="Polar residues" evidence="6">
    <location>
        <begin position="15"/>
        <end position="24"/>
    </location>
</feature>
<evidence type="ECO:0000256" key="6">
    <source>
        <dbReference type="SAM" id="MobiDB-lite"/>
    </source>
</evidence>
<dbReference type="GO" id="GO:0006303">
    <property type="term" value="P:double-strand break repair via nonhomologous end joining"/>
    <property type="evidence" value="ECO:0007669"/>
    <property type="project" value="TreeGrafter"/>
</dbReference>
<dbReference type="GO" id="GO:0036297">
    <property type="term" value="P:interstrand cross-link repair"/>
    <property type="evidence" value="ECO:0007669"/>
    <property type="project" value="TreeGrafter"/>
</dbReference>
<evidence type="ECO:0000256" key="4">
    <source>
        <dbReference type="ARBA" id="ARBA00023204"/>
    </source>
</evidence>
<organism evidence="8 9">
    <name type="scientific">Volvox reticuliferus</name>
    <dbReference type="NCBI Taxonomy" id="1737510"/>
    <lineage>
        <taxon>Eukaryota</taxon>
        <taxon>Viridiplantae</taxon>
        <taxon>Chlorophyta</taxon>
        <taxon>core chlorophytes</taxon>
        <taxon>Chlorophyceae</taxon>
        <taxon>CS clade</taxon>
        <taxon>Chlamydomonadales</taxon>
        <taxon>Volvocaceae</taxon>
        <taxon>Volvox</taxon>
    </lineage>
</organism>
<dbReference type="InterPro" id="IPR011084">
    <property type="entry name" value="DRMBL"/>
</dbReference>
<feature type="region of interest" description="Disordered" evidence="6">
    <location>
        <begin position="1"/>
        <end position="24"/>
    </location>
</feature>
<dbReference type="Proteomes" id="UP000747110">
    <property type="component" value="Unassembled WGS sequence"/>
</dbReference>
<evidence type="ECO:0000256" key="1">
    <source>
        <dbReference type="ARBA" id="ARBA00004123"/>
    </source>
</evidence>
<feature type="compositionally biased region" description="Gly residues" evidence="6">
    <location>
        <begin position="130"/>
        <end position="144"/>
    </location>
</feature>
<keyword evidence="3" id="KW-0227">DNA damage</keyword>
<keyword evidence="4" id="KW-0234">DNA repair</keyword>
<sequence length="144" mass="14403">GGRGGRGRGRGGGSSVLSRQQQSAVIGRRMARGTTVVYQVPYSEHSSFGELRAFVSWLQPGRIVPSVNADGPAGPKTRRMLQLLLEPEQAAAVGTGGGGGGSTTAAGAAKKAQAVRRDIWSYMRGSTSGTIGGTGSGGGGSGDG</sequence>
<name>A0A8J4C8M8_9CHLO</name>
<feature type="domain" description="DNA repair metallo-beta-lactamase" evidence="7">
    <location>
        <begin position="28"/>
        <end position="70"/>
    </location>
</feature>
<dbReference type="EMBL" id="BNCP01000009">
    <property type="protein sequence ID" value="GIL76896.1"/>
    <property type="molecule type" value="Genomic_DNA"/>
</dbReference>
<dbReference type="Pfam" id="PF07522">
    <property type="entry name" value="DRMBL"/>
    <property type="match status" value="1"/>
</dbReference>
<proteinExistence type="inferred from homology"/>
<evidence type="ECO:0000256" key="2">
    <source>
        <dbReference type="ARBA" id="ARBA00010304"/>
    </source>
</evidence>
<comment type="caution">
    <text evidence="8">The sequence shown here is derived from an EMBL/GenBank/DDBJ whole genome shotgun (WGS) entry which is preliminary data.</text>
</comment>
<comment type="subcellular location">
    <subcellularLocation>
        <location evidence="1">Nucleus</location>
    </subcellularLocation>
</comment>
<dbReference type="GO" id="GO:0005634">
    <property type="term" value="C:nucleus"/>
    <property type="evidence" value="ECO:0007669"/>
    <property type="project" value="UniProtKB-SubCell"/>
</dbReference>
<evidence type="ECO:0000256" key="5">
    <source>
        <dbReference type="ARBA" id="ARBA00023242"/>
    </source>
</evidence>
<dbReference type="Gene3D" id="3.60.15.10">
    <property type="entry name" value="Ribonuclease Z/Hydroxyacylglutathione hydrolase-like"/>
    <property type="match status" value="1"/>
</dbReference>
<evidence type="ECO:0000256" key="3">
    <source>
        <dbReference type="ARBA" id="ARBA00022763"/>
    </source>
</evidence>
<feature type="non-terminal residue" evidence="8">
    <location>
        <position position="1"/>
    </location>
</feature>
<dbReference type="OrthoDB" id="262529at2759"/>
<dbReference type="GO" id="GO:0035312">
    <property type="term" value="F:5'-3' DNA exonuclease activity"/>
    <property type="evidence" value="ECO:0007669"/>
    <property type="project" value="TreeGrafter"/>
</dbReference>
<dbReference type="GO" id="GO:0003684">
    <property type="term" value="F:damaged DNA binding"/>
    <property type="evidence" value="ECO:0007669"/>
    <property type="project" value="TreeGrafter"/>
</dbReference>
<feature type="region of interest" description="Disordered" evidence="6">
    <location>
        <begin position="125"/>
        <end position="144"/>
    </location>
</feature>
<dbReference type="AlphaFoldDB" id="A0A8J4C8M8"/>
<accession>A0A8J4C8M8</accession>
<dbReference type="PANTHER" id="PTHR23240:SF6">
    <property type="entry name" value="DNA CROSS-LINK REPAIR 1A PROTEIN"/>
    <property type="match status" value="1"/>
</dbReference>
<evidence type="ECO:0000259" key="7">
    <source>
        <dbReference type="Pfam" id="PF07522"/>
    </source>
</evidence>
<dbReference type="PANTHER" id="PTHR23240">
    <property type="entry name" value="DNA CROSS-LINK REPAIR PROTEIN PSO2/SNM1-RELATED"/>
    <property type="match status" value="1"/>
</dbReference>
<evidence type="ECO:0000313" key="9">
    <source>
        <dbReference type="Proteomes" id="UP000747110"/>
    </source>
</evidence>
<dbReference type="Gene3D" id="3.40.50.12650">
    <property type="match status" value="1"/>
</dbReference>
<evidence type="ECO:0000313" key="8">
    <source>
        <dbReference type="EMBL" id="GIL76896.1"/>
    </source>
</evidence>
<protein>
    <recommendedName>
        <fullName evidence="7">DNA repair metallo-beta-lactamase domain-containing protein</fullName>
    </recommendedName>
</protein>
<gene>
    <name evidence="8" type="ORF">Vretifemale_6434</name>
</gene>
<reference evidence="8" key="1">
    <citation type="journal article" date="2021" name="Proc. Natl. Acad. Sci. U.S.A.">
        <title>Three genomes in the algal genus Volvox reveal the fate of a haploid sex-determining region after a transition to homothallism.</title>
        <authorList>
            <person name="Yamamoto K."/>
            <person name="Hamaji T."/>
            <person name="Kawai-Toyooka H."/>
            <person name="Matsuzaki R."/>
            <person name="Takahashi F."/>
            <person name="Nishimura Y."/>
            <person name="Kawachi M."/>
            <person name="Noguchi H."/>
            <person name="Minakuchi Y."/>
            <person name="Umen J.G."/>
            <person name="Toyoda A."/>
            <person name="Nozaki H."/>
        </authorList>
    </citation>
    <scope>NUCLEOTIDE SEQUENCE</scope>
    <source>
        <strain evidence="8">NIES-3786</strain>
    </source>
</reference>
<keyword evidence="5" id="KW-0539">Nucleus</keyword>
<keyword evidence="9" id="KW-1185">Reference proteome</keyword>
<comment type="similarity">
    <text evidence="2">Belongs to the DNA repair metallo-beta-lactamase (DRMBL) family.</text>
</comment>